<dbReference type="PANTHER" id="PTHR33169">
    <property type="entry name" value="PADR-FAMILY TRANSCRIPTIONAL REGULATOR"/>
    <property type="match status" value="1"/>
</dbReference>
<gene>
    <name evidence="2" type="ORF">ACFSKW_54445</name>
</gene>
<reference evidence="3" key="1">
    <citation type="journal article" date="2019" name="Int. J. Syst. Evol. Microbiol.">
        <title>The Global Catalogue of Microorganisms (GCM) 10K type strain sequencing project: providing services to taxonomists for standard genome sequencing and annotation.</title>
        <authorList>
            <consortium name="The Broad Institute Genomics Platform"/>
            <consortium name="The Broad Institute Genome Sequencing Center for Infectious Disease"/>
            <person name="Wu L."/>
            <person name="Ma J."/>
        </authorList>
    </citation>
    <scope>NUCLEOTIDE SEQUENCE [LARGE SCALE GENOMIC DNA]</scope>
    <source>
        <strain evidence="3">ICMP 6774ER</strain>
    </source>
</reference>
<dbReference type="Gene3D" id="1.10.10.10">
    <property type="entry name" value="Winged helix-like DNA-binding domain superfamily/Winged helix DNA-binding domain"/>
    <property type="match status" value="1"/>
</dbReference>
<evidence type="ECO:0000313" key="3">
    <source>
        <dbReference type="Proteomes" id="UP001597368"/>
    </source>
</evidence>
<dbReference type="InterPro" id="IPR052509">
    <property type="entry name" value="Metal_resp_DNA-bind_regulator"/>
</dbReference>
<name>A0ABW4TEP5_9ACTN</name>
<evidence type="ECO:0000313" key="2">
    <source>
        <dbReference type="EMBL" id="MFD1940490.1"/>
    </source>
</evidence>
<protein>
    <submittedName>
        <fullName evidence="2">PadR family transcriptional regulator</fullName>
    </submittedName>
</protein>
<accession>A0ABW4TEP5</accession>
<dbReference type="EMBL" id="JBHUFV010000106">
    <property type="protein sequence ID" value="MFD1940490.1"/>
    <property type="molecule type" value="Genomic_DNA"/>
</dbReference>
<proteinExistence type="predicted"/>
<dbReference type="InterPro" id="IPR036388">
    <property type="entry name" value="WH-like_DNA-bd_sf"/>
</dbReference>
<dbReference type="RefSeq" id="WP_379583732.1">
    <property type="nucleotide sequence ID" value="NZ_JBHUFV010000106.1"/>
</dbReference>
<comment type="caution">
    <text evidence="2">The sequence shown here is derived from an EMBL/GenBank/DDBJ whole genome shotgun (WGS) entry which is preliminary data.</text>
</comment>
<sequence>MPRRSTEVSEPMYFVLAALLDGPLHGHAIVGKVVELSRDRVKPSISTLYGILERLTAQGTLSVDREEVVDGRNRRYFRITDRGRAIAEAEAERMHHAASVIKGRRDLGLT</sequence>
<organism evidence="2 3">
    <name type="scientific">Nonomuraea mangrovi</name>
    <dbReference type="NCBI Taxonomy" id="2316207"/>
    <lineage>
        <taxon>Bacteria</taxon>
        <taxon>Bacillati</taxon>
        <taxon>Actinomycetota</taxon>
        <taxon>Actinomycetes</taxon>
        <taxon>Streptosporangiales</taxon>
        <taxon>Streptosporangiaceae</taxon>
        <taxon>Nonomuraea</taxon>
    </lineage>
</organism>
<keyword evidence="3" id="KW-1185">Reference proteome</keyword>
<dbReference type="SUPFAM" id="SSF46785">
    <property type="entry name" value="Winged helix' DNA-binding domain"/>
    <property type="match status" value="1"/>
</dbReference>
<dbReference type="PANTHER" id="PTHR33169:SF13">
    <property type="entry name" value="PADR-FAMILY TRANSCRIPTIONAL REGULATOR"/>
    <property type="match status" value="1"/>
</dbReference>
<dbReference type="Pfam" id="PF03551">
    <property type="entry name" value="PadR"/>
    <property type="match status" value="1"/>
</dbReference>
<dbReference type="Proteomes" id="UP001597368">
    <property type="component" value="Unassembled WGS sequence"/>
</dbReference>
<feature type="domain" description="Transcription regulator PadR N-terminal" evidence="1">
    <location>
        <begin position="15"/>
        <end position="86"/>
    </location>
</feature>
<dbReference type="InterPro" id="IPR036390">
    <property type="entry name" value="WH_DNA-bd_sf"/>
</dbReference>
<dbReference type="InterPro" id="IPR005149">
    <property type="entry name" value="Tscrpt_reg_PadR_N"/>
</dbReference>
<evidence type="ECO:0000259" key="1">
    <source>
        <dbReference type="Pfam" id="PF03551"/>
    </source>
</evidence>